<sequence precursor="true">MAPRQSRGLEGRRRIRSRIIHQPPALPGGNRAHGIPRPSNYGIKSIGSILAFLGTLAQYIQETPK</sequence>
<evidence type="ECO:0000256" key="1">
    <source>
        <dbReference type="SAM" id="MobiDB-lite"/>
    </source>
</evidence>
<organism evidence="2 3">
    <name type="scientific">Symmachiella macrocystis</name>
    <dbReference type="NCBI Taxonomy" id="2527985"/>
    <lineage>
        <taxon>Bacteria</taxon>
        <taxon>Pseudomonadati</taxon>
        <taxon>Planctomycetota</taxon>
        <taxon>Planctomycetia</taxon>
        <taxon>Planctomycetales</taxon>
        <taxon>Planctomycetaceae</taxon>
        <taxon>Symmachiella</taxon>
    </lineage>
</organism>
<proteinExistence type="predicted"/>
<accession>A0A5C6BLH8</accession>
<keyword evidence="3" id="KW-1185">Reference proteome</keyword>
<gene>
    <name evidence="2" type="ORF">CA54_13510</name>
</gene>
<dbReference type="AlphaFoldDB" id="A0A5C6BLH8"/>
<dbReference type="Proteomes" id="UP000320735">
    <property type="component" value="Unassembled WGS sequence"/>
</dbReference>
<comment type="caution">
    <text evidence="2">The sequence shown here is derived from an EMBL/GenBank/DDBJ whole genome shotgun (WGS) entry which is preliminary data.</text>
</comment>
<reference evidence="2 3" key="1">
    <citation type="submission" date="2019-02" db="EMBL/GenBank/DDBJ databases">
        <title>Deep-cultivation of Planctomycetes and their phenomic and genomic characterization uncovers novel biology.</title>
        <authorList>
            <person name="Wiegand S."/>
            <person name="Jogler M."/>
            <person name="Boedeker C."/>
            <person name="Pinto D."/>
            <person name="Vollmers J."/>
            <person name="Rivas-Marin E."/>
            <person name="Kohn T."/>
            <person name="Peeters S.H."/>
            <person name="Heuer A."/>
            <person name="Rast P."/>
            <person name="Oberbeckmann S."/>
            <person name="Bunk B."/>
            <person name="Jeske O."/>
            <person name="Meyerdierks A."/>
            <person name="Storesund J.E."/>
            <person name="Kallscheuer N."/>
            <person name="Luecker S."/>
            <person name="Lage O.M."/>
            <person name="Pohl T."/>
            <person name="Merkel B.J."/>
            <person name="Hornburger P."/>
            <person name="Mueller R.-W."/>
            <person name="Bruemmer F."/>
            <person name="Labrenz M."/>
            <person name="Spormann A.M."/>
            <person name="Op Den Camp H."/>
            <person name="Overmann J."/>
            <person name="Amann R."/>
            <person name="Jetten M.S.M."/>
            <person name="Mascher T."/>
            <person name="Medema M.H."/>
            <person name="Devos D.P."/>
            <person name="Kaster A.-K."/>
            <person name="Ovreas L."/>
            <person name="Rohde M."/>
            <person name="Galperin M.Y."/>
            <person name="Jogler C."/>
        </authorList>
    </citation>
    <scope>NUCLEOTIDE SEQUENCE [LARGE SCALE GENOMIC DNA]</scope>
    <source>
        <strain evidence="2 3">CA54</strain>
    </source>
</reference>
<feature type="region of interest" description="Disordered" evidence="1">
    <location>
        <begin position="1"/>
        <end position="38"/>
    </location>
</feature>
<name>A0A5C6BLH8_9PLAN</name>
<dbReference type="EMBL" id="SJPP01000001">
    <property type="protein sequence ID" value="TWU12527.1"/>
    <property type="molecule type" value="Genomic_DNA"/>
</dbReference>
<evidence type="ECO:0000313" key="3">
    <source>
        <dbReference type="Proteomes" id="UP000320735"/>
    </source>
</evidence>
<evidence type="ECO:0000313" key="2">
    <source>
        <dbReference type="EMBL" id="TWU12527.1"/>
    </source>
</evidence>
<protein>
    <submittedName>
        <fullName evidence="2">Uncharacterized protein</fullName>
    </submittedName>
</protein>